<evidence type="ECO:0000313" key="2">
    <source>
        <dbReference type="EMBL" id="OLP59941.1"/>
    </source>
</evidence>
<sequence>MRPSLTATTSLARITALKIERDRDELLTITSRTQKRLDRSRDLLHATDHCLSPYPTNRAQTTTPEWTDVSDKAH</sequence>
<keyword evidence="3" id="KW-1185">Reference proteome</keyword>
<feature type="compositionally biased region" description="Polar residues" evidence="1">
    <location>
        <begin position="54"/>
        <end position="65"/>
    </location>
</feature>
<dbReference type="AlphaFoldDB" id="A0A1Q9AWW5"/>
<evidence type="ECO:0000256" key="1">
    <source>
        <dbReference type="SAM" id="MobiDB-lite"/>
    </source>
</evidence>
<dbReference type="RefSeq" id="WP_075627703.1">
    <property type="nucleotide sequence ID" value="NZ_FOAM01000002.1"/>
</dbReference>
<proteinExistence type="predicted"/>
<evidence type="ECO:0000313" key="3">
    <source>
        <dbReference type="Proteomes" id="UP000186364"/>
    </source>
</evidence>
<dbReference type="EMBL" id="MKIP01000043">
    <property type="protein sequence ID" value="OLP59941.1"/>
    <property type="molecule type" value="Genomic_DNA"/>
</dbReference>
<gene>
    <name evidence="2" type="ORF">BJF93_10115</name>
</gene>
<feature type="region of interest" description="Disordered" evidence="1">
    <location>
        <begin position="46"/>
        <end position="74"/>
    </location>
</feature>
<reference evidence="2 3" key="1">
    <citation type="submission" date="2016-09" db="EMBL/GenBank/DDBJ databases">
        <title>Rhizobium sp. nov., a novel species isolated from the rice rhizosphere.</title>
        <authorList>
            <person name="Zhao J."/>
            <person name="Zhang X."/>
        </authorList>
    </citation>
    <scope>NUCLEOTIDE SEQUENCE [LARGE SCALE GENOMIC DNA]</scope>
    <source>
        <strain evidence="2 3">1.7048</strain>
    </source>
</reference>
<dbReference type="Proteomes" id="UP000186364">
    <property type="component" value="Unassembled WGS sequence"/>
</dbReference>
<accession>A0A1Q9AWW5</accession>
<protein>
    <submittedName>
        <fullName evidence="2">Uncharacterized protein</fullName>
    </submittedName>
</protein>
<name>A0A1Q9AWW5_9HYPH</name>
<comment type="caution">
    <text evidence="2">The sequence shown here is derived from an EMBL/GenBank/DDBJ whole genome shotgun (WGS) entry which is preliminary data.</text>
</comment>
<organism evidence="2 3">
    <name type="scientific">Xaviernesmea oryzae</name>
    <dbReference type="NCBI Taxonomy" id="464029"/>
    <lineage>
        <taxon>Bacteria</taxon>
        <taxon>Pseudomonadati</taxon>
        <taxon>Pseudomonadota</taxon>
        <taxon>Alphaproteobacteria</taxon>
        <taxon>Hyphomicrobiales</taxon>
        <taxon>Rhizobiaceae</taxon>
        <taxon>Rhizobium/Agrobacterium group</taxon>
        <taxon>Xaviernesmea</taxon>
    </lineage>
</organism>